<comment type="caution">
    <text evidence="2">The sequence shown here is derived from an EMBL/GenBank/DDBJ whole genome shotgun (WGS) entry which is preliminary data.</text>
</comment>
<organism evidence="2 3">
    <name type="scientific">Candidatus Acididesulfobacter diazotrophicus</name>
    <dbReference type="NCBI Taxonomy" id="2597226"/>
    <lineage>
        <taxon>Bacteria</taxon>
        <taxon>Deltaproteobacteria</taxon>
        <taxon>Candidatus Acidulodesulfobacterales</taxon>
        <taxon>Candidatus Acididesulfobacter</taxon>
    </lineage>
</organism>
<dbReference type="Proteomes" id="UP000319296">
    <property type="component" value="Unassembled WGS sequence"/>
</dbReference>
<protein>
    <submittedName>
        <fullName evidence="2">Uncharacterized protein</fullName>
    </submittedName>
</protein>
<evidence type="ECO:0000256" key="1">
    <source>
        <dbReference type="SAM" id="MobiDB-lite"/>
    </source>
</evidence>
<accession>A0A519BL82</accession>
<sequence>MFAAVIALVFAFGISVVSGSNAYALQGSHLMASHMKYTTMAKKTSKNKKTSKSKSKKALNKMGAGCL</sequence>
<evidence type="ECO:0000313" key="2">
    <source>
        <dbReference type="EMBL" id="RZD18031.1"/>
    </source>
</evidence>
<gene>
    <name evidence="2" type="ORF">EVG15_08245</name>
</gene>
<proteinExistence type="predicted"/>
<dbReference type="EMBL" id="SGBB01000016">
    <property type="protein sequence ID" value="RZD18031.1"/>
    <property type="molecule type" value="Genomic_DNA"/>
</dbReference>
<name>A0A519BL82_9DELT</name>
<feature type="compositionally biased region" description="Basic residues" evidence="1">
    <location>
        <begin position="43"/>
        <end position="59"/>
    </location>
</feature>
<reference evidence="2 3" key="1">
    <citation type="journal article" date="2019" name="ISME J.">
        <title>Insights into ecological role of a new deltaproteobacterial order Candidatus Acidulodesulfobacterales by metagenomics and metatranscriptomics.</title>
        <authorList>
            <person name="Tan S."/>
            <person name="Liu J."/>
            <person name="Fang Y."/>
            <person name="Hedlund B.P."/>
            <person name="Lian Z.H."/>
            <person name="Huang L.Y."/>
            <person name="Li J.T."/>
            <person name="Huang L.N."/>
            <person name="Li W.J."/>
            <person name="Jiang H.C."/>
            <person name="Dong H.L."/>
            <person name="Shu W.S."/>
        </authorList>
    </citation>
    <scope>NUCLEOTIDE SEQUENCE [LARGE SCALE GENOMIC DNA]</scope>
    <source>
        <strain evidence="2">AP1</strain>
    </source>
</reference>
<feature type="region of interest" description="Disordered" evidence="1">
    <location>
        <begin position="42"/>
        <end position="67"/>
    </location>
</feature>
<evidence type="ECO:0000313" key="3">
    <source>
        <dbReference type="Proteomes" id="UP000319296"/>
    </source>
</evidence>
<dbReference type="AlphaFoldDB" id="A0A519BL82"/>